<dbReference type="RefSeq" id="WP_082650085.1">
    <property type="nucleotide sequence ID" value="NZ_LLYB01000101.1"/>
</dbReference>
<organism evidence="3 4">
    <name type="scientific">Bradyrhizobium lablabi</name>
    <dbReference type="NCBI Taxonomy" id="722472"/>
    <lineage>
        <taxon>Bacteria</taxon>
        <taxon>Pseudomonadati</taxon>
        <taxon>Pseudomonadota</taxon>
        <taxon>Alphaproteobacteria</taxon>
        <taxon>Hyphomicrobiales</taxon>
        <taxon>Nitrobacteraceae</taxon>
        <taxon>Bradyrhizobium</taxon>
    </lineage>
</organism>
<sequence>MRIRAIIVCLLVAAAKSMTPAHAEQWPTKAIRWIVPYQAGSAPDSVSRVVAEAMSSRLGQPIVIENRAGASGNLGAQYAARSPADGYTWVYSSSVMAGNMKLYKSPGYDVLKDFTHISTFGASDSLLVVNPASGIKSVAALIERAKASPGKLNFGSSGLGTPSHLGVTMMMSSAHFKAEHVPYRGAHAIVTAVLGKEIDFGLPILSVALSQVQAGDLVALAVAARQRNPSLPDVPTLEEAGVRDVALESFGGLSVPAGTPTAIVSRIHEVLLAALDDPAIVQRLETMGMSKIKTGTPEAYAELLQGEIDKTEQMMRAAGIVDLQ</sequence>
<dbReference type="OrthoDB" id="8970543at2"/>
<protein>
    <recommendedName>
        <fullName evidence="5">Tripartite-type tricarboxylate transporter, receptor component TctC</fullName>
    </recommendedName>
</protein>
<dbReference type="Gene3D" id="3.40.190.150">
    <property type="entry name" value="Bordetella uptake gene, domain 1"/>
    <property type="match status" value="1"/>
</dbReference>
<dbReference type="EMBL" id="LLYB01000101">
    <property type="protein sequence ID" value="KRR18967.1"/>
    <property type="molecule type" value="Genomic_DNA"/>
</dbReference>
<dbReference type="CDD" id="cd07012">
    <property type="entry name" value="PBP2_Bug_TTT"/>
    <property type="match status" value="1"/>
</dbReference>
<feature type="signal peptide" evidence="2">
    <location>
        <begin position="1"/>
        <end position="23"/>
    </location>
</feature>
<evidence type="ECO:0000313" key="4">
    <source>
        <dbReference type="Proteomes" id="UP000051660"/>
    </source>
</evidence>
<evidence type="ECO:0000313" key="3">
    <source>
        <dbReference type="EMBL" id="KRR18967.1"/>
    </source>
</evidence>
<dbReference type="Proteomes" id="UP000051660">
    <property type="component" value="Unassembled WGS sequence"/>
</dbReference>
<dbReference type="Gene3D" id="3.40.190.10">
    <property type="entry name" value="Periplasmic binding protein-like II"/>
    <property type="match status" value="1"/>
</dbReference>
<reference evidence="3 4" key="1">
    <citation type="submission" date="2014-03" db="EMBL/GenBank/DDBJ databases">
        <title>Bradyrhizobium valentinum sp. nov., isolated from effective nodules of Lupinus mariae-josephae, a lupine endemic of basic-lime soils in Eastern Spain.</title>
        <authorList>
            <person name="Duran D."/>
            <person name="Rey L."/>
            <person name="Navarro A."/>
            <person name="Busquets A."/>
            <person name="Imperial J."/>
            <person name="Ruiz-Argueso T."/>
        </authorList>
    </citation>
    <scope>NUCLEOTIDE SEQUENCE [LARGE SCALE GENOMIC DNA]</scope>
    <source>
        <strain evidence="3 4">CCBAU 23086</strain>
    </source>
</reference>
<keyword evidence="2" id="KW-0732">Signal</keyword>
<dbReference type="PIRSF" id="PIRSF017082">
    <property type="entry name" value="YflP"/>
    <property type="match status" value="1"/>
</dbReference>
<evidence type="ECO:0000256" key="2">
    <source>
        <dbReference type="SAM" id="SignalP"/>
    </source>
</evidence>
<dbReference type="Pfam" id="PF03401">
    <property type="entry name" value="TctC"/>
    <property type="match status" value="1"/>
</dbReference>
<comment type="similarity">
    <text evidence="1">Belongs to the UPF0065 (bug) family.</text>
</comment>
<evidence type="ECO:0008006" key="5">
    <source>
        <dbReference type="Google" id="ProtNLM"/>
    </source>
</evidence>
<dbReference type="PANTHER" id="PTHR42928:SF5">
    <property type="entry name" value="BLR1237 PROTEIN"/>
    <property type="match status" value="1"/>
</dbReference>
<comment type="caution">
    <text evidence="3">The sequence shown here is derived from an EMBL/GenBank/DDBJ whole genome shotgun (WGS) entry which is preliminary data.</text>
</comment>
<proteinExistence type="inferred from homology"/>
<dbReference type="InterPro" id="IPR042100">
    <property type="entry name" value="Bug_dom1"/>
</dbReference>
<dbReference type="PANTHER" id="PTHR42928">
    <property type="entry name" value="TRICARBOXYLATE-BINDING PROTEIN"/>
    <property type="match status" value="1"/>
</dbReference>
<gene>
    <name evidence="3" type="ORF">CQ14_18955</name>
</gene>
<dbReference type="InterPro" id="IPR005064">
    <property type="entry name" value="BUG"/>
</dbReference>
<dbReference type="SUPFAM" id="SSF53850">
    <property type="entry name" value="Periplasmic binding protein-like II"/>
    <property type="match status" value="1"/>
</dbReference>
<evidence type="ECO:0000256" key="1">
    <source>
        <dbReference type="ARBA" id="ARBA00006987"/>
    </source>
</evidence>
<name>A0A0R3MFE0_9BRAD</name>
<dbReference type="AlphaFoldDB" id="A0A0R3MFE0"/>
<accession>A0A0R3MFE0</accession>
<feature type="chain" id="PRO_5006444025" description="Tripartite-type tricarboxylate transporter, receptor component TctC" evidence="2">
    <location>
        <begin position="24"/>
        <end position="324"/>
    </location>
</feature>